<reference evidence="1" key="1">
    <citation type="submission" date="2023-08" db="EMBL/GenBank/DDBJ databases">
        <authorList>
            <person name="Messyasz A."/>
            <person name="Mannisto M.K."/>
            <person name="Kerkhof L.J."/>
            <person name="Haggblom M."/>
        </authorList>
    </citation>
    <scope>NUCLEOTIDE SEQUENCE</scope>
    <source>
        <strain evidence="1">M8UP39</strain>
    </source>
</reference>
<name>A0AAU7YV07_9BACT</name>
<reference evidence="1" key="2">
    <citation type="journal article" date="2024" name="Environ. Microbiol.">
        <title>Genome analysis and description of Tunturibacter gen. nov. expands the diversity of Terriglobia in tundra soils.</title>
        <authorList>
            <person name="Messyasz A."/>
            <person name="Mannisto M.K."/>
            <person name="Kerkhof L.J."/>
            <person name="Haggblom M.M."/>
        </authorList>
    </citation>
    <scope>NUCLEOTIDE SEQUENCE</scope>
    <source>
        <strain evidence="1">M8UP39</strain>
    </source>
</reference>
<protein>
    <submittedName>
        <fullName evidence="1">Uncharacterized protein</fullName>
    </submittedName>
</protein>
<accession>A0AAU7YV07</accession>
<gene>
    <name evidence="1" type="ORF">RBB81_12755</name>
</gene>
<sequence length="206" mass="23681">MDFLPVDAACEILLEQFKDERLFTDLHDLVLKNRFATGPMLALCLGWPQSTLIQDVLLDLNSIDQLVATRLEIDEGGDNQSQIRDEQSNVAEHESLRGGFLTENVIGDLDNLNETTRFDDWLSDFDDNPEVGGDCNESQPCRGDEYFDDGYDDLEPSPPPSRIRVHLQLWWYPVKGVVRRYLRSRFSWFQRGQVNIVQQADSDIPF</sequence>
<proteinExistence type="predicted"/>
<evidence type="ECO:0000313" key="1">
    <source>
        <dbReference type="EMBL" id="XCB20472.1"/>
    </source>
</evidence>
<dbReference type="KEGG" id="tgi:RBB81_12755"/>
<dbReference type="EMBL" id="CP132938">
    <property type="protein sequence ID" value="XCB20472.1"/>
    <property type="molecule type" value="Genomic_DNA"/>
</dbReference>
<dbReference type="RefSeq" id="WP_353070891.1">
    <property type="nucleotide sequence ID" value="NZ_CP132938.1"/>
</dbReference>
<organism evidence="1">
    <name type="scientific">Tunturiibacter gelidiferens</name>
    <dbReference type="NCBI Taxonomy" id="3069689"/>
    <lineage>
        <taxon>Bacteria</taxon>
        <taxon>Pseudomonadati</taxon>
        <taxon>Acidobacteriota</taxon>
        <taxon>Terriglobia</taxon>
        <taxon>Terriglobales</taxon>
        <taxon>Acidobacteriaceae</taxon>
        <taxon>Tunturiibacter</taxon>
    </lineage>
</organism>
<dbReference type="AlphaFoldDB" id="A0AAU7YV07"/>